<reference evidence="3" key="1">
    <citation type="submission" date="2022-11" db="EMBL/GenBank/DDBJ databases">
        <authorList>
            <person name="Morgan W.R."/>
            <person name="Tartar A."/>
        </authorList>
    </citation>
    <scope>NUCLEOTIDE SEQUENCE</scope>
    <source>
        <strain evidence="3">ARSEF 373</strain>
    </source>
</reference>
<dbReference type="AlphaFoldDB" id="A0AAV2Z7X8"/>
<dbReference type="PANTHER" id="PTHR31827:SF1">
    <property type="entry name" value="EMB|CAB89363.1"/>
    <property type="match status" value="1"/>
</dbReference>
<comment type="caution">
    <text evidence="3">The sequence shown here is derived from an EMBL/GenBank/DDBJ whole genome shotgun (WGS) entry which is preliminary data.</text>
</comment>
<dbReference type="EMBL" id="DAKRPA010000045">
    <property type="protein sequence ID" value="DBA01542.1"/>
    <property type="molecule type" value="Genomic_DNA"/>
</dbReference>
<sequence>MIGGNEPGSWGGRGDVVGVGASSQTAKTRRPELPTYNMPPPLLSAPLTAALMPLESTMREPTKSSITFILHDGDDGEFQAEDTKIIKEEATEDGDERVVGRAARPVPRVIAPAAARARAPVKMARKAGVSGTSEKRKARCCTVDGCENYTINRGLCFRHGGGKRCSMEDCTASAKHAGLCWKHGIGTAWLCMLLEEGRCNDAGSPANSMDSATSKCSLEFILGDDSDDEHKERGTMDEHSLTQDAMDEQSRMQDRHVRSSPSSENDGSTHQPPRVRRRTLANSASKRKARNCSVDGCENYTINRGLCFRHGGGKRCVMDGCTASAKHAGLCWKHGMSADMSSEQLFPEDTTVDLSSASSMDVSAEASLAGTVGPTAGERNAKLKGVILWRSRMVVAGLMVEENVVLMRAVRRQHTSEHTITVSNTTKCFATENTRSSCRWEKKSESAV</sequence>
<feature type="region of interest" description="Disordered" evidence="1">
    <location>
        <begin position="226"/>
        <end position="285"/>
    </location>
</feature>
<dbReference type="Pfam" id="PF24906">
    <property type="entry name" value="Zf_WRKY19"/>
    <property type="match status" value="2"/>
</dbReference>
<feature type="compositionally biased region" description="Basic and acidic residues" evidence="1">
    <location>
        <begin position="248"/>
        <end position="257"/>
    </location>
</feature>
<evidence type="ECO:0000313" key="4">
    <source>
        <dbReference type="Proteomes" id="UP001146120"/>
    </source>
</evidence>
<evidence type="ECO:0000256" key="1">
    <source>
        <dbReference type="SAM" id="MobiDB-lite"/>
    </source>
</evidence>
<accession>A0AAV2Z7X8</accession>
<feature type="domain" description="WRKY19-like zinc finger" evidence="2">
    <location>
        <begin position="162"/>
        <end position="184"/>
    </location>
</feature>
<dbReference type="Proteomes" id="UP001146120">
    <property type="component" value="Unassembled WGS sequence"/>
</dbReference>
<organism evidence="3 4">
    <name type="scientific">Lagenidium giganteum</name>
    <dbReference type="NCBI Taxonomy" id="4803"/>
    <lineage>
        <taxon>Eukaryota</taxon>
        <taxon>Sar</taxon>
        <taxon>Stramenopiles</taxon>
        <taxon>Oomycota</taxon>
        <taxon>Peronosporomycetes</taxon>
        <taxon>Pythiales</taxon>
        <taxon>Pythiaceae</taxon>
    </lineage>
</organism>
<evidence type="ECO:0000313" key="3">
    <source>
        <dbReference type="EMBL" id="DBA01542.1"/>
    </source>
</evidence>
<dbReference type="PANTHER" id="PTHR31827">
    <property type="entry name" value="EMB|CAB89363.1"/>
    <property type="match status" value="1"/>
</dbReference>
<feature type="compositionally biased region" description="Gly residues" evidence="1">
    <location>
        <begin position="1"/>
        <end position="17"/>
    </location>
</feature>
<feature type="domain" description="WRKY19-like zinc finger" evidence="2">
    <location>
        <begin position="313"/>
        <end position="335"/>
    </location>
</feature>
<reference evidence="3" key="2">
    <citation type="journal article" date="2023" name="Microbiol Resour">
        <title>Decontamination and Annotation of the Draft Genome Sequence of the Oomycete Lagenidium giganteum ARSEF 373.</title>
        <authorList>
            <person name="Morgan W.R."/>
            <person name="Tartar A."/>
        </authorList>
    </citation>
    <scope>NUCLEOTIDE SEQUENCE</scope>
    <source>
        <strain evidence="3">ARSEF 373</strain>
    </source>
</reference>
<feature type="compositionally biased region" description="Polar residues" evidence="1">
    <location>
        <begin position="259"/>
        <end position="271"/>
    </location>
</feature>
<gene>
    <name evidence="3" type="ORF">N0F65_011513</name>
</gene>
<feature type="compositionally biased region" description="Basic and acidic residues" evidence="1">
    <location>
        <begin position="228"/>
        <end position="241"/>
    </location>
</feature>
<feature type="non-terminal residue" evidence="3">
    <location>
        <position position="448"/>
    </location>
</feature>
<feature type="compositionally biased region" description="Basic residues" evidence="1">
    <location>
        <begin position="273"/>
        <end position="285"/>
    </location>
</feature>
<proteinExistence type="predicted"/>
<keyword evidence="4" id="KW-1185">Reference proteome</keyword>
<feature type="region of interest" description="Disordered" evidence="1">
    <location>
        <begin position="1"/>
        <end position="40"/>
    </location>
</feature>
<name>A0AAV2Z7X8_9STRA</name>
<protein>
    <recommendedName>
        <fullName evidence="2">WRKY19-like zinc finger domain-containing protein</fullName>
    </recommendedName>
</protein>
<dbReference type="InterPro" id="IPR056866">
    <property type="entry name" value="Znf_WRKY19"/>
</dbReference>
<evidence type="ECO:0000259" key="2">
    <source>
        <dbReference type="Pfam" id="PF24906"/>
    </source>
</evidence>